<proteinExistence type="predicted"/>
<keyword evidence="2" id="KW-1185">Reference proteome</keyword>
<dbReference type="eggNOG" id="ENOG5032SNR">
    <property type="taxonomic scope" value="Bacteria"/>
</dbReference>
<sequence length="265" mass="29628">MLLPVFRVINVVIKDTGGIRMNRKEIVKALEEYFNIKAKYLGPPSFAYEVEAPGETYTLDTEGLIKNSRGEVVSLDRILNEEAEAAEQESSGISGVEVALLFEGHTGGSLRNLVNMLSSKQRLIARAFNLRDIFIAEGLAEKLSHKEIVSIEDFKEALLEVGEDGCPGISFDFENGMVVFRLMIENPDREKLEAFTVLMDLVNKNAKALKHSSFKLSQDDNPKYALRTWLIRLGMNGSEYKTIRKTLLANLEGSGAFRTEGGRYE</sequence>
<dbReference type="PATRIC" id="fig|1286171.3.peg.1921"/>
<evidence type="ECO:0000313" key="2">
    <source>
        <dbReference type="Proteomes" id="UP000019591"/>
    </source>
</evidence>
<name>W8T8R0_PEPAC</name>
<dbReference type="AlphaFoldDB" id="W8T8R0"/>
<dbReference type="HOGENOM" id="CLU_055819_1_0_9"/>
<evidence type="ECO:0000313" key="1">
    <source>
        <dbReference type="EMBL" id="AHM57255.1"/>
    </source>
</evidence>
<gene>
    <name evidence="1" type="ORF">EAL2_c19740</name>
</gene>
<dbReference type="Proteomes" id="UP000019591">
    <property type="component" value="Chromosome"/>
</dbReference>
<protein>
    <recommendedName>
        <fullName evidence="3">Virulence-related protein</fullName>
    </recommendedName>
</protein>
<reference evidence="1 2" key="1">
    <citation type="journal article" date="2014" name="Genome Announc.">
        <title>Complete Genome Sequence of Amino Acid-Utilizing Eubacterium acidaminophilum al-2 (DSM 3953).</title>
        <authorList>
            <person name="Poehlein A."/>
            <person name="Andreesen J.R."/>
            <person name="Daniel R."/>
        </authorList>
    </citation>
    <scope>NUCLEOTIDE SEQUENCE [LARGE SCALE GENOMIC DNA]</scope>
    <source>
        <strain evidence="1 2">DSM 3953</strain>
    </source>
</reference>
<dbReference type="KEGG" id="eac:EAL2_c19740"/>
<accession>W8T8R0</accession>
<dbReference type="EMBL" id="CP007452">
    <property type="protein sequence ID" value="AHM57255.1"/>
    <property type="molecule type" value="Genomic_DNA"/>
</dbReference>
<dbReference type="STRING" id="1286171.EAL2_c19740"/>
<organism evidence="1 2">
    <name type="scientific">Peptoclostridium acidaminophilum DSM 3953</name>
    <dbReference type="NCBI Taxonomy" id="1286171"/>
    <lineage>
        <taxon>Bacteria</taxon>
        <taxon>Bacillati</taxon>
        <taxon>Bacillota</taxon>
        <taxon>Clostridia</taxon>
        <taxon>Peptostreptococcales</taxon>
        <taxon>Peptoclostridiaceae</taxon>
        <taxon>Peptoclostridium</taxon>
    </lineage>
</organism>
<evidence type="ECO:0008006" key="3">
    <source>
        <dbReference type="Google" id="ProtNLM"/>
    </source>
</evidence>